<accession>A0A6A6CTB8</accession>
<dbReference type="PANTHER" id="PTHR46044">
    <property type="entry name" value="NITRILASE"/>
    <property type="match status" value="1"/>
</dbReference>
<keyword evidence="5" id="KW-1185">Reference proteome</keyword>
<dbReference type="PANTHER" id="PTHR46044:SF1">
    <property type="entry name" value="CN HYDROLASE DOMAIN-CONTAINING PROTEIN"/>
    <property type="match status" value="1"/>
</dbReference>
<organism evidence="4 5">
    <name type="scientific">Zasmidium cellare ATCC 36951</name>
    <dbReference type="NCBI Taxonomy" id="1080233"/>
    <lineage>
        <taxon>Eukaryota</taxon>
        <taxon>Fungi</taxon>
        <taxon>Dikarya</taxon>
        <taxon>Ascomycota</taxon>
        <taxon>Pezizomycotina</taxon>
        <taxon>Dothideomycetes</taxon>
        <taxon>Dothideomycetidae</taxon>
        <taxon>Mycosphaerellales</taxon>
        <taxon>Mycosphaerellaceae</taxon>
        <taxon>Zasmidium</taxon>
    </lineage>
</organism>
<dbReference type="OrthoDB" id="10250282at2759"/>
<dbReference type="GO" id="GO:0000257">
    <property type="term" value="F:nitrilase activity"/>
    <property type="evidence" value="ECO:0007669"/>
    <property type="project" value="UniProtKB-ARBA"/>
</dbReference>
<gene>
    <name evidence="4" type="ORF">M409DRAFT_19216</name>
</gene>
<dbReference type="InterPro" id="IPR000132">
    <property type="entry name" value="Nitrilase/CN_hydratase_CS"/>
</dbReference>
<dbReference type="Pfam" id="PF00795">
    <property type="entry name" value="CN_hydrolase"/>
    <property type="match status" value="1"/>
</dbReference>
<evidence type="ECO:0000313" key="5">
    <source>
        <dbReference type="Proteomes" id="UP000799537"/>
    </source>
</evidence>
<dbReference type="Gene3D" id="3.60.110.10">
    <property type="entry name" value="Carbon-nitrogen hydrolase"/>
    <property type="match status" value="1"/>
</dbReference>
<dbReference type="InterPro" id="IPR044149">
    <property type="entry name" value="Nitrilases_CHs"/>
</dbReference>
<evidence type="ECO:0000259" key="3">
    <source>
        <dbReference type="PROSITE" id="PS50263"/>
    </source>
</evidence>
<feature type="domain" description="CN hydrolase" evidence="3">
    <location>
        <begin position="8"/>
        <end position="297"/>
    </location>
</feature>
<protein>
    <recommendedName>
        <fullName evidence="3">CN hydrolase domain-containing protein</fullName>
    </recommendedName>
</protein>
<dbReference type="Proteomes" id="UP000799537">
    <property type="component" value="Unassembled WGS sequence"/>
</dbReference>
<dbReference type="InterPro" id="IPR036526">
    <property type="entry name" value="C-N_Hydrolase_sf"/>
</dbReference>
<comment type="similarity">
    <text evidence="1">Belongs to the carbon-nitrogen hydrolase superfamily. Nitrilase family.</text>
</comment>
<dbReference type="PROSITE" id="PS00920">
    <property type="entry name" value="NITRIL_CHT_1"/>
    <property type="match status" value="1"/>
</dbReference>
<dbReference type="InterPro" id="IPR003010">
    <property type="entry name" value="C-N_Hydrolase"/>
</dbReference>
<dbReference type="RefSeq" id="XP_033671283.1">
    <property type="nucleotide sequence ID" value="XM_033804830.1"/>
</dbReference>
<feature type="active site" description="Proton acceptor" evidence="2">
    <location>
        <position position="48"/>
    </location>
</feature>
<evidence type="ECO:0000313" key="4">
    <source>
        <dbReference type="EMBL" id="KAF2170394.1"/>
    </source>
</evidence>
<reference evidence="4" key="1">
    <citation type="journal article" date="2020" name="Stud. Mycol.">
        <title>101 Dothideomycetes genomes: a test case for predicting lifestyles and emergence of pathogens.</title>
        <authorList>
            <person name="Haridas S."/>
            <person name="Albert R."/>
            <person name="Binder M."/>
            <person name="Bloem J."/>
            <person name="Labutti K."/>
            <person name="Salamov A."/>
            <person name="Andreopoulos B."/>
            <person name="Baker S."/>
            <person name="Barry K."/>
            <person name="Bills G."/>
            <person name="Bluhm B."/>
            <person name="Cannon C."/>
            <person name="Castanera R."/>
            <person name="Culley D."/>
            <person name="Daum C."/>
            <person name="Ezra D."/>
            <person name="Gonzalez J."/>
            <person name="Henrissat B."/>
            <person name="Kuo A."/>
            <person name="Liang C."/>
            <person name="Lipzen A."/>
            <person name="Lutzoni F."/>
            <person name="Magnuson J."/>
            <person name="Mondo S."/>
            <person name="Nolan M."/>
            <person name="Ohm R."/>
            <person name="Pangilinan J."/>
            <person name="Park H.-J."/>
            <person name="Ramirez L."/>
            <person name="Alfaro M."/>
            <person name="Sun H."/>
            <person name="Tritt A."/>
            <person name="Yoshinaga Y."/>
            <person name="Zwiers L.-H."/>
            <person name="Turgeon B."/>
            <person name="Goodwin S."/>
            <person name="Spatafora J."/>
            <person name="Crous P."/>
            <person name="Grigoriev I."/>
        </authorList>
    </citation>
    <scope>NUCLEOTIDE SEQUENCE</scope>
    <source>
        <strain evidence="4">ATCC 36951</strain>
    </source>
</reference>
<dbReference type="PROSITE" id="PS50263">
    <property type="entry name" value="CN_HYDROLASE"/>
    <property type="match status" value="1"/>
</dbReference>
<sequence>MSALATTFKAAAVHAAPVFMDKGATIQKTVEIIHNANDQGIGLLVFPETWIPGYPAFVMAYAPMQTLGLISQYSKQSMLVLDSSGRPSQDMQKILSACQEAGVSIVLGISEVSGQSKHTIFSSQVFVSAKGEILGVHRKLMPTYAEKNVWANGGGATLKCWDMPLADDSLQKYRIGGLICSENAIYAAKDALVMEGEQVHAASWPAMCAFKAMKATYADRIRTFSMSHAFSAGAFVIAASMIFKEEHLAWFERQLGPQPGEIVLEGSGWSGIVAPGTGVLAEGQGVEDRLVVAEINLGMTDSPAKVISDMAGHYRRPEVLKISVNREKIWEDDELVATGGLSSATSHP</sequence>
<name>A0A6A6CTB8_ZASCE</name>
<dbReference type="GO" id="GO:0016836">
    <property type="term" value="F:hydro-lyase activity"/>
    <property type="evidence" value="ECO:0007669"/>
    <property type="project" value="UniProtKB-ARBA"/>
</dbReference>
<dbReference type="SUPFAM" id="SSF56317">
    <property type="entry name" value="Carbon-nitrogen hydrolase"/>
    <property type="match status" value="1"/>
</dbReference>
<evidence type="ECO:0000256" key="1">
    <source>
        <dbReference type="ARBA" id="ARBA00008129"/>
    </source>
</evidence>
<dbReference type="EMBL" id="ML993585">
    <property type="protein sequence ID" value="KAF2170394.1"/>
    <property type="molecule type" value="Genomic_DNA"/>
</dbReference>
<dbReference type="GeneID" id="54558102"/>
<evidence type="ECO:0000256" key="2">
    <source>
        <dbReference type="PROSITE-ProRule" id="PRU10139"/>
    </source>
</evidence>
<dbReference type="AlphaFoldDB" id="A0A6A6CTB8"/>
<proteinExistence type="inferred from homology"/>